<name>A0AA86Q0U8_9EUKA</name>
<evidence type="ECO:0000313" key="2">
    <source>
        <dbReference type="EMBL" id="CAL6049596.1"/>
    </source>
</evidence>
<sequence>MFFSKSNVQHDNFLQPLFSYYLAYFKEVRPSEEFGFFCNLLINAMVDGFQFLDLEAFTNALSTHLSKHRDLIQISAFAVMRLSSYLEDCSQDQIQQIMNMTELISKYYTDKDTDETHTLRSKTHYAQFIVNFFQRVNVIVKPETLFKFLNIDFKNETQYFHVVLANCIRAYLHREMNVEILAELSIPVYTILYTGQNNQKQYETVIGILTDAVNVRCEGLLENACLGIYKKVIKNLLRYSLNEEFIEEILNYIQ</sequence>
<proteinExistence type="predicted"/>
<dbReference type="EMBL" id="CAXDID020000181">
    <property type="protein sequence ID" value="CAL6049596.1"/>
    <property type="molecule type" value="Genomic_DNA"/>
</dbReference>
<dbReference type="AlphaFoldDB" id="A0AA86Q0U8"/>
<dbReference type="Proteomes" id="UP001642409">
    <property type="component" value="Unassembled WGS sequence"/>
</dbReference>
<evidence type="ECO:0000313" key="1">
    <source>
        <dbReference type="EMBL" id="CAI9948501.1"/>
    </source>
</evidence>
<keyword evidence="3" id="KW-1185">Reference proteome</keyword>
<comment type="caution">
    <text evidence="1">The sequence shown here is derived from an EMBL/GenBank/DDBJ whole genome shotgun (WGS) entry which is preliminary data.</text>
</comment>
<protein>
    <submittedName>
        <fullName evidence="2">Hypothetical_protein</fullName>
    </submittedName>
</protein>
<reference evidence="2 3" key="2">
    <citation type="submission" date="2024-07" db="EMBL/GenBank/DDBJ databases">
        <authorList>
            <person name="Akdeniz Z."/>
        </authorList>
    </citation>
    <scope>NUCLEOTIDE SEQUENCE [LARGE SCALE GENOMIC DNA]</scope>
</reference>
<reference evidence="1" key="1">
    <citation type="submission" date="2023-06" db="EMBL/GenBank/DDBJ databases">
        <authorList>
            <person name="Kurt Z."/>
        </authorList>
    </citation>
    <scope>NUCLEOTIDE SEQUENCE</scope>
</reference>
<organism evidence="1">
    <name type="scientific">Hexamita inflata</name>
    <dbReference type="NCBI Taxonomy" id="28002"/>
    <lineage>
        <taxon>Eukaryota</taxon>
        <taxon>Metamonada</taxon>
        <taxon>Diplomonadida</taxon>
        <taxon>Hexamitidae</taxon>
        <taxon>Hexamitinae</taxon>
        <taxon>Hexamita</taxon>
    </lineage>
</organism>
<accession>A0AA86Q0U8</accession>
<evidence type="ECO:0000313" key="3">
    <source>
        <dbReference type="Proteomes" id="UP001642409"/>
    </source>
</evidence>
<gene>
    <name evidence="1" type="ORF">HINF_LOCUS36146</name>
    <name evidence="2" type="ORF">HINF_LOCUS43450</name>
</gene>
<dbReference type="EMBL" id="CATOUU010000789">
    <property type="protein sequence ID" value="CAI9948501.1"/>
    <property type="molecule type" value="Genomic_DNA"/>
</dbReference>